<dbReference type="GO" id="GO:0050308">
    <property type="term" value="F:sugar-phosphatase activity"/>
    <property type="evidence" value="ECO:0007669"/>
    <property type="project" value="TreeGrafter"/>
</dbReference>
<reference evidence="2 3" key="1">
    <citation type="submission" date="2017-08" db="EMBL/GenBank/DDBJ databases">
        <title>Harnessing the power of phylogenomics to disentangle the directionality and signatures of interkingdom host jumping in the parasitic fungal genus Tolypocladium.</title>
        <authorList>
            <person name="Quandt C.A."/>
            <person name="Patterson W."/>
            <person name="Spatafora J.W."/>
        </authorList>
    </citation>
    <scope>NUCLEOTIDE SEQUENCE [LARGE SCALE GENOMIC DNA]</scope>
    <source>
        <strain evidence="2 3">CBS 113982</strain>
    </source>
</reference>
<dbReference type="Pfam" id="PF13419">
    <property type="entry name" value="HAD_2"/>
    <property type="match status" value="1"/>
</dbReference>
<dbReference type="Gene3D" id="3.40.50.1000">
    <property type="entry name" value="HAD superfamily/HAD-like"/>
    <property type="match status" value="1"/>
</dbReference>
<dbReference type="EMBL" id="NRSZ01000838">
    <property type="protein sequence ID" value="PNY24814.1"/>
    <property type="molecule type" value="Genomic_DNA"/>
</dbReference>
<evidence type="ECO:0000313" key="3">
    <source>
        <dbReference type="Proteomes" id="UP000236621"/>
    </source>
</evidence>
<feature type="non-terminal residue" evidence="2">
    <location>
        <position position="1"/>
    </location>
</feature>
<dbReference type="STRING" id="45235.A0A2K3QBD9"/>
<dbReference type="SFLD" id="SFLDS00003">
    <property type="entry name" value="Haloacid_Dehalogenase"/>
    <property type="match status" value="1"/>
</dbReference>
<keyword evidence="2" id="KW-0378">Hydrolase</keyword>
<dbReference type="Gene3D" id="1.10.150.240">
    <property type="entry name" value="Putative phosphatase, domain 2"/>
    <property type="match status" value="1"/>
</dbReference>
<dbReference type="SFLD" id="SFLDG01135">
    <property type="entry name" value="C1.5.6:_HAD__Beta-PGM__Phospha"/>
    <property type="match status" value="1"/>
</dbReference>
<dbReference type="SUPFAM" id="SSF56784">
    <property type="entry name" value="HAD-like"/>
    <property type="match status" value="1"/>
</dbReference>
<dbReference type="InterPro" id="IPR036412">
    <property type="entry name" value="HAD-like_sf"/>
</dbReference>
<feature type="region of interest" description="Disordered" evidence="1">
    <location>
        <begin position="40"/>
        <end position="65"/>
    </location>
</feature>
<dbReference type="InterPro" id="IPR023198">
    <property type="entry name" value="PGP-like_dom2"/>
</dbReference>
<dbReference type="InterPro" id="IPR023214">
    <property type="entry name" value="HAD_sf"/>
</dbReference>
<feature type="compositionally biased region" description="Polar residues" evidence="1">
    <location>
        <begin position="41"/>
        <end position="65"/>
    </location>
</feature>
<dbReference type="AlphaFoldDB" id="A0A2K3QBD9"/>
<dbReference type="InterPro" id="IPR041492">
    <property type="entry name" value="HAD_2"/>
</dbReference>
<organism evidence="2 3">
    <name type="scientific">Tolypocladium capitatum</name>
    <dbReference type="NCBI Taxonomy" id="45235"/>
    <lineage>
        <taxon>Eukaryota</taxon>
        <taxon>Fungi</taxon>
        <taxon>Dikarya</taxon>
        <taxon>Ascomycota</taxon>
        <taxon>Pezizomycotina</taxon>
        <taxon>Sordariomycetes</taxon>
        <taxon>Hypocreomycetidae</taxon>
        <taxon>Hypocreales</taxon>
        <taxon>Ophiocordycipitaceae</taxon>
        <taxon>Tolypocladium</taxon>
    </lineage>
</organism>
<accession>A0A2K3QBD9</accession>
<dbReference type="SFLD" id="SFLDG01129">
    <property type="entry name" value="C1.5:_HAD__Beta-PGM__Phosphata"/>
    <property type="match status" value="1"/>
</dbReference>
<dbReference type="CDD" id="cd07527">
    <property type="entry name" value="HAD_ScGPP-like"/>
    <property type="match status" value="1"/>
</dbReference>
<name>A0A2K3QBD9_9HYPO</name>
<comment type="caution">
    <text evidence="2">The sequence shown here is derived from an EMBL/GenBank/DDBJ whole genome shotgun (WGS) entry which is preliminary data.</text>
</comment>
<keyword evidence="3" id="KW-1185">Reference proteome</keyword>
<dbReference type="PANTHER" id="PTHR43481:SF4">
    <property type="entry name" value="GLYCEROL-1-PHOSPHATE PHOSPHOHYDROLASE 1-RELATED"/>
    <property type="match status" value="1"/>
</dbReference>
<gene>
    <name evidence="2" type="ORF">TCAP_05246</name>
</gene>
<dbReference type="NCBIfam" id="TIGR01509">
    <property type="entry name" value="HAD-SF-IA-v3"/>
    <property type="match status" value="1"/>
</dbReference>
<proteinExistence type="predicted"/>
<evidence type="ECO:0000256" key="1">
    <source>
        <dbReference type="SAM" id="MobiDB-lite"/>
    </source>
</evidence>
<sequence>SDNARASHIYIDCPARQQFATRPPSLVVASDASGAIKLTSAHPTLTSQGRPGKTQSVSMGSQPQYTLPPEQASFSGFLFDMDGTIVDSTLAIVKHWHTIGKEIGVSAETILQTSHGRRSIDVFKIIAPEKANWEYVQHVEGQLPLLYGDDATEVLGSRSLLDSLTAQSSPWAIVTSGTEPLVTGWLNVLSLAVPQHLVTAESVQNGKPDPACYLMGLEKLGLQDAPGDVLVLEDAPAGIKAGKAAGCKVVGLVTSHTVEQVVAAGPHWVVKDLESIRVVGRAGGKVTIEISNALHQGGEIR</sequence>
<evidence type="ECO:0000313" key="2">
    <source>
        <dbReference type="EMBL" id="PNY24814.1"/>
    </source>
</evidence>
<dbReference type="OrthoDB" id="40579at2759"/>
<protein>
    <submittedName>
        <fullName evidence="2">Glycerol-1-phosphate phosphohydrolase 2</fullName>
    </submittedName>
</protein>
<dbReference type="InterPro" id="IPR051806">
    <property type="entry name" value="HAD-like_SPP"/>
</dbReference>
<dbReference type="InterPro" id="IPR006439">
    <property type="entry name" value="HAD-SF_hydro_IA"/>
</dbReference>
<dbReference type="PANTHER" id="PTHR43481">
    <property type="entry name" value="FRUCTOSE-1-PHOSPHATE PHOSPHATASE"/>
    <property type="match status" value="1"/>
</dbReference>
<dbReference type="Proteomes" id="UP000236621">
    <property type="component" value="Unassembled WGS sequence"/>
</dbReference>